<proteinExistence type="predicted"/>
<evidence type="ECO:0000313" key="2">
    <source>
        <dbReference type="WBParaSite" id="JU765_v2.g3515.t1"/>
    </source>
</evidence>
<reference evidence="2" key="1">
    <citation type="submission" date="2022-11" db="UniProtKB">
        <authorList>
            <consortium name="WormBaseParasite"/>
        </authorList>
    </citation>
    <scope>IDENTIFICATION</scope>
</reference>
<organism evidence="1 2">
    <name type="scientific">Panagrolaimus sp. JU765</name>
    <dbReference type="NCBI Taxonomy" id="591449"/>
    <lineage>
        <taxon>Eukaryota</taxon>
        <taxon>Metazoa</taxon>
        <taxon>Ecdysozoa</taxon>
        <taxon>Nematoda</taxon>
        <taxon>Chromadorea</taxon>
        <taxon>Rhabditida</taxon>
        <taxon>Tylenchina</taxon>
        <taxon>Panagrolaimomorpha</taxon>
        <taxon>Panagrolaimoidea</taxon>
        <taxon>Panagrolaimidae</taxon>
        <taxon>Panagrolaimus</taxon>
    </lineage>
</organism>
<evidence type="ECO:0000313" key="1">
    <source>
        <dbReference type="Proteomes" id="UP000887576"/>
    </source>
</evidence>
<dbReference type="WBParaSite" id="JU765_v2.g3515.t1">
    <property type="protein sequence ID" value="JU765_v2.g3515.t1"/>
    <property type="gene ID" value="JU765_v2.g3515"/>
</dbReference>
<protein>
    <submittedName>
        <fullName evidence="2">Uncharacterized protein</fullName>
    </submittedName>
</protein>
<name>A0AC34R4Q1_9BILA</name>
<accession>A0AC34R4Q1</accession>
<sequence length="99" mass="11587">MTTLTCFSFSRHPLFYGLLAIIFSLYVLCIILVYLTFLICALDKICRRQANGEIAKMGYKDFTDKSWFDHLCIYAALIPIHFVIAIFVWFGCKQLLDRY</sequence>
<dbReference type="Proteomes" id="UP000887576">
    <property type="component" value="Unplaced"/>
</dbReference>